<dbReference type="Proteomes" id="UP000266934">
    <property type="component" value="Chromosome"/>
</dbReference>
<organism evidence="1 2">
    <name type="scientific">Blastochloris tepida</name>
    <dbReference type="NCBI Taxonomy" id="2233851"/>
    <lineage>
        <taxon>Bacteria</taxon>
        <taxon>Pseudomonadati</taxon>
        <taxon>Pseudomonadota</taxon>
        <taxon>Alphaproteobacteria</taxon>
        <taxon>Hyphomicrobiales</taxon>
        <taxon>Blastochloridaceae</taxon>
        <taxon>Blastochloris</taxon>
    </lineage>
</organism>
<dbReference type="KEGG" id="blag:BLTE_07290"/>
<sequence length="76" mass="7859">MFGADQHSVSPVAALPSSAAPGLEAGDLLVRHILGQGNIWLGRVANMMFGAMVPNISAREADKSHAIGRIPAIGLQ</sequence>
<reference evidence="1 2" key="1">
    <citation type="submission" date="2018-08" db="EMBL/GenBank/DDBJ databases">
        <title>Complete genome sequencing of Blastochloris tepida GI.</title>
        <authorList>
            <person name="Tsukatani Y."/>
            <person name="Mori H."/>
        </authorList>
    </citation>
    <scope>NUCLEOTIDE SEQUENCE [LARGE SCALE GENOMIC DNA]</scope>
    <source>
        <strain evidence="1 2">GI</strain>
    </source>
</reference>
<evidence type="ECO:0000313" key="2">
    <source>
        <dbReference type="Proteomes" id="UP000266934"/>
    </source>
</evidence>
<evidence type="ECO:0000313" key="1">
    <source>
        <dbReference type="EMBL" id="BBF92044.1"/>
    </source>
</evidence>
<dbReference type="EMBL" id="AP018907">
    <property type="protein sequence ID" value="BBF92044.1"/>
    <property type="molecule type" value="Genomic_DNA"/>
</dbReference>
<name>A0A348FXL1_9HYPH</name>
<proteinExistence type="predicted"/>
<accession>A0A348FXL1</accession>
<dbReference type="AlphaFoldDB" id="A0A348FXL1"/>
<keyword evidence="2" id="KW-1185">Reference proteome</keyword>
<protein>
    <submittedName>
        <fullName evidence="1">Uncharacterized protein</fullName>
    </submittedName>
</protein>
<gene>
    <name evidence="1" type="ORF">BLTE_07290</name>
</gene>